<dbReference type="GO" id="GO:0005737">
    <property type="term" value="C:cytoplasm"/>
    <property type="evidence" value="ECO:0007669"/>
    <property type="project" value="UniProtKB-SubCell"/>
</dbReference>
<dbReference type="InterPro" id="IPR032091">
    <property type="entry name" value="Malt_amylase-like_C"/>
</dbReference>
<keyword evidence="5" id="KW-0326">Glycosidase</keyword>
<dbReference type="InterPro" id="IPR017853">
    <property type="entry name" value="GH"/>
</dbReference>
<dbReference type="PANTHER" id="PTHR10357">
    <property type="entry name" value="ALPHA-AMYLASE FAMILY MEMBER"/>
    <property type="match status" value="1"/>
</dbReference>
<dbReference type="HOGENOM" id="CLU_006462_1_2_9"/>
<dbReference type="CDD" id="cd11333">
    <property type="entry name" value="AmyAc_SI_OligoGlu_DGase"/>
    <property type="match status" value="1"/>
</dbReference>
<dbReference type="Proteomes" id="UP000032633">
    <property type="component" value="Chromosome"/>
</dbReference>
<keyword evidence="10" id="KW-1185">Reference proteome</keyword>
<name>A0A0D5NIZ0_9BACL</name>
<comment type="catalytic activity">
    <reaction evidence="6">
        <text>Hydrolysis of (1-&gt;6)-alpha-D-glucosidic linkages in some oligosaccharides produced from starch and glycogen by alpha-amylase, and in isomaltose.</text>
        <dbReference type="EC" id="3.2.1.10"/>
    </reaction>
</comment>
<dbReference type="OrthoDB" id="9805159at2"/>
<evidence type="ECO:0000256" key="5">
    <source>
        <dbReference type="ARBA" id="ARBA00023295"/>
    </source>
</evidence>
<proteinExistence type="inferred from homology"/>
<dbReference type="Pfam" id="PF16657">
    <property type="entry name" value="Malt_amylase_C"/>
    <property type="match status" value="1"/>
</dbReference>
<dbReference type="PATRIC" id="fig|1126833.4.peg.2849"/>
<evidence type="ECO:0000256" key="3">
    <source>
        <dbReference type="ARBA" id="ARBA00022490"/>
    </source>
</evidence>
<dbReference type="NCBIfam" id="NF008183">
    <property type="entry name" value="PRK10933.1"/>
    <property type="match status" value="1"/>
</dbReference>
<dbReference type="SUPFAM" id="SSF51445">
    <property type="entry name" value="(Trans)glycosidases"/>
    <property type="match status" value="1"/>
</dbReference>
<dbReference type="STRING" id="1126833.VN24_13070"/>
<dbReference type="SUPFAM" id="SSF51011">
    <property type="entry name" value="Glycosyl hydrolase domain"/>
    <property type="match status" value="1"/>
</dbReference>
<dbReference type="EC" id="3.2.1.10" evidence="7"/>
<comment type="subcellular location">
    <subcellularLocation>
        <location evidence="1">Cytoplasm</location>
    </subcellularLocation>
</comment>
<evidence type="ECO:0000256" key="6">
    <source>
        <dbReference type="ARBA" id="ARBA00036217"/>
    </source>
</evidence>
<dbReference type="InterPro" id="IPR013780">
    <property type="entry name" value="Glyco_hydro_b"/>
</dbReference>
<dbReference type="EMBL" id="CP011058">
    <property type="protein sequence ID" value="AJY75334.1"/>
    <property type="molecule type" value="Genomic_DNA"/>
</dbReference>
<evidence type="ECO:0000256" key="7">
    <source>
        <dbReference type="ARBA" id="ARBA00038939"/>
    </source>
</evidence>
<dbReference type="FunFam" id="3.20.20.80:FF:000014">
    <property type="entry name" value="Alpha,alpha-phosphotrehalase"/>
    <property type="match status" value="1"/>
</dbReference>
<gene>
    <name evidence="9" type="ORF">VN24_13070</name>
</gene>
<keyword evidence="4" id="KW-0378">Hydrolase</keyword>
<feature type="domain" description="Glycosyl hydrolase family 13 catalytic" evidence="8">
    <location>
        <begin position="13"/>
        <end position="422"/>
    </location>
</feature>
<evidence type="ECO:0000313" key="9">
    <source>
        <dbReference type="EMBL" id="AJY75334.1"/>
    </source>
</evidence>
<dbReference type="AlphaFoldDB" id="A0A0D5NIZ0"/>
<comment type="similarity">
    <text evidence="2">Belongs to the glycosyl hydrolase 13 family.</text>
</comment>
<dbReference type="FunFam" id="3.90.400.10:FF:000002">
    <property type="entry name" value="Sucrose isomerase"/>
    <property type="match status" value="1"/>
</dbReference>
<dbReference type="GO" id="GO:0009313">
    <property type="term" value="P:oligosaccharide catabolic process"/>
    <property type="evidence" value="ECO:0007669"/>
    <property type="project" value="TreeGrafter"/>
</dbReference>
<evidence type="ECO:0000256" key="2">
    <source>
        <dbReference type="ARBA" id="ARBA00008061"/>
    </source>
</evidence>
<dbReference type="Pfam" id="PF00128">
    <property type="entry name" value="Alpha-amylase"/>
    <property type="match status" value="1"/>
</dbReference>
<evidence type="ECO:0000256" key="1">
    <source>
        <dbReference type="ARBA" id="ARBA00004496"/>
    </source>
</evidence>
<dbReference type="Gene3D" id="3.90.400.10">
    <property type="entry name" value="Oligo-1,6-glucosidase, Domain 2"/>
    <property type="match status" value="1"/>
</dbReference>
<dbReference type="Gene3D" id="3.20.20.80">
    <property type="entry name" value="Glycosidases"/>
    <property type="match status" value="1"/>
</dbReference>
<reference evidence="10" key="2">
    <citation type="submission" date="2015-03" db="EMBL/GenBank/DDBJ databases">
        <title>Genome sequence of Paenibacillus beijingensis strain DSM 24997T.</title>
        <authorList>
            <person name="Kwak Y."/>
            <person name="Shin J.-H."/>
        </authorList>
    </citation>
    <scope>NUCLEOTIDE SEQUENCE [LARGE SCALE GENOMIC DNA]</scope>
    <source>
        <strain evidence="10">DSM 24997</strain>
    </source>
</reference>
<dbReference type="RefSeq" id="WP_045670763.1">
    <property type="nucleotide sequence ID" value="NZ_CP011058.1"/>
</dbReference>
<protein>
    <recommendedName>
        <fullName evidence="7">oligo-1,6-glucosidase</fullName>
        <ecNumber evidence="7">3.2.1.10</ecNumber>
    </recommendedName>
</protein>
<keyword evidence="3" id="KW-0963">Cytoplasm</keyword>
<sequence length="566" mass="65690">MTQAWWKEAVVYQIYPRSFMDGNGDGIGDLAGITSRLDYLQELGIDVIWLSPVYKSPNDDNGYDISDYRDIMDEFGTMEQFDTMLEEAHRRGIKIMMDLVVNHSSDEHAWFMEARKSKDNPYRDYYIWRPGREGGGAPNNWVSCFGGSAWEYDAQTDEYYLHLFTRKQPDLNWENPRLRREVYDLMTFWLDKGIDGFRMDVINFISKVEGLPDAALQEGAEYAWGGEYFLNGPRIHDYLQEMNREVLSRYPVMTVGEMPGATVEEAKLYTGLQRNELQMVFHFEHVNVGDGKFGKWTPNPWKLTELKAILSKWQYGLREDGWNSLYWSNHDQPRAVSRFASDKEEYRFVSATMLATCLHLHQGTPYIYQGEEIGMTNVAFDSIEDYRDVETLNAYRDLAGTGKLTHEQMMDGIHQRSRDNGRTPVQWSNAPHGGFTTGTPWIAVNPNFTHINMEQSRQDPDSIYHYYRALIRLRKANPIMVYGDYDLLLENDEQIYAFTRTLDAEKWLVLCNFSDQTVLFSAPEELASYTADQLIIGNYESNGDETLGSITLRPYETRVYRLGNET</sequence>
<dbReference type="InterPro" id="IPR045857">
    <property type="entry name" value="O16G_dom_2"/>
</dbReference>
<dbReference type="FunFam" id="3.20.20.80:FF:000064">
    <property type="entry name" value="Oligo-1,6-glucosidase"/>
    <property type="match status" value="1"/>
</dbReference>
<dbReference type="InterPro" id="IPR006047">
    <property type="entry name" value="GH13_cat_dom"/>
</dbReference>
<dbReference type="GO" id="GO:0004556">
    <property type="term" value="F:alpha-amylase activity"/>
    <property type="evidence" value="ECO:0007669"/>
    <property type="project" value="TreeGrafter"/>
</dbReference>
<organism evidence="9 10">
    <name type="scientific">Paenibacillus beijingensis</name>
    <dbReference type="NCBI Taxonomy" id="1126833"/>
    <lineage>
        <taxon>Bacteria</taxon>
        <taxon>Bacillati</taxon>
        <taxon>Bacillota</taxon>
        <taxon>Bacilli</taxon>
        <taxon>Bacillales</taxon>
        <taxon>Paenibacillaceae</taxon>
        <taxon>Paenibacillus</taxon>
    </lineage>
</organism>
<accession>A0A0D5NIZ0</accession>
<dbReference type="KEGG" id="pbj:VN24_13070"/>
<dbReference type="GO" id="GO:0004574">
    <property type="term" value="F:oligo-1,6-glucosidase activity"/>
    <property type="evidence" value="ECO:0007669"/>
    <property type="project" value="UniProtKB-EC"/>
</dbReference>
<dbReference type="PANTHER" id="PTHR10357:SF184">
    <property type="entry name" value="OLIGO-1,6-GLUCOSIDASE 1"/>
    <property type="match status" value="1"/>
</dbReference>
<dbReference type="FunFam" id="2.60.40.1180:FF:000007">
    <property type="entry name" value="Sucrose isomerase"/>
    <property type="match status" value="1"/>
</dbReference>
<reference evidence="9 10" key="1">
    <citation type="journal article" date="2015" name="J. Biotechnol.">
        <title>Complete genome sequence of Paenibacillus beijingensis 7188(T) (=DSM 24997(T)), a novel rhizobacterium from jujube garden soil.</title>
        <authorList>
            <person name="Kwak Y."/>
            <person name="Shin J.H."/>
        </authorList>
    </citation>
    <scope>NUCLEOTIDE SEQUENCE [LARGE SCALE GENOMIC DNA]</scope>
    <source>
        <strain evidence="9 10">DSM 24997</strain>
    </source>
</reference>
<evidence type="ECO:0000313" key="10">
    <source>
        <dbReference type="Proteomes" id="UP000032633"/>
    </source>
</evidence>
<evidence type="ECO:0000259" key="8">
    <source>
        <dbReference type="SMART" id="SM00642"/>
    </source>
</evidence>
<dbReference type="SMART" id="SM00642">
    <property type="entry name" value="Aamy"/>
    <property type="match status" value="1"/>
</dbReference>
<evidence type="ECO:0000256" key="4">
    <source>
        <dbReference type="ARBA" id="ARBA00022801"/>
    </source>
</evidence>
<dbReference type="Gene3D" id="2.60.40.1180">
    <property type="entry name" value="Golgi alpha-mannosidase II"/>
    <property type="match status" value="1"/>
</dbReference>